<reference evidence="2 3" key="1">
    <citation type="submission" date="2023-02" db="EMBL/GenBank/DDBJ databases">
        <title>Bacterial whole genomic sequence of Curvibacter sp. HBC61.</title>
        <authorList>
            <person name="Le V."/>
            <person name="Ko S.-R."/>
            <person name="Ahn C.-Y."/>
            <person name="Oh H.-M."/>
        </authorList>
    </citation>
    <scope>NUCLEOTIDE SEQUENCE [LARGE SCALE GENOMIC DNA]</scope>
    <source>
        <strain evidence="2 3">HBC61</strain>
    </source>
</reference>
<dbReference type="Proteomes" id="UP001528673">
    <property type="component" value="Unassembled WGS sequence"/>
</dbReference>
<feature type="region of interest" description="Disordered" evidence="1">
    <location>
        <begin position="227"/>
        <end position="254"/>
    </location>
</feature>
<evidence type="ECO:0000313" key="2">
    <source>
        <dbReference type="EMBL" id="MDD0838253.1"/>
    </source>
</evidence>
<dbReference type="EMBL" id="JAQSIP010000003">
    <property type="protein sequence ID" value="MDD0838253.1"/>
    <property type="molecule type" value="Genomic_DNA"/>
</dbReference>
<comment type="caution">
    <text evidence="2">The sequence shown here is derived from an EMBL/GenBank/DDBJ whole genome shotgun (WGS) entry which is preliminary data.</text>
</comment>
<gene>
    <name evidence="2" type="ORF">PSQ40_06690</name>
</gene>
<feature type="compositionally biased region" description="Polar residues" evidence="1">
    <location>
        <begin position="231"/>
        <end position="251"/>
    </location>
</feature>
<evidence type="ECO:0000256" key="1">
    <source>
        <dbReference type="SAM" id="MobiDB-lite"/>
    </source>
</evidence>
<protein>
    <submittedName>
        <fullName evidence="2">Uncharacterized protein</fullName>
    </submittedName>
</protein>
<organism evidence="2 3">
    <name type="scientific">Curvibacter cyanobacteriorum</name>
    <dbReference type="NCBI Taxonomy" id="3026422"/>
    <lineage>
        <taxon>Bacteria</taxon>
        <taxon>Pseudomonadati</taxon>
        <taxon>Pseudomonadota</taxon>
        <taxon>Betaproteobacteria</taxon>
        <taxon>Burkholderiales</taxon>
        <taxon>Comamonadaceae</taxon>
        <taxon>Curvibacter</taxon>
    </lineage>
</organism>
<name>A0ABT5MZR0_9BURK</name>
<feature type="region of interest" description="Disordered" evidence="1">
    <location>
        <begin position="301"/>
        <end position="325"/>
    </location>
</feature>
<accession>A0ABT5MZR0</accession>
<evidence type="ECO:0000313" key="3">
    <source>
        <dbReference type="Proteomes" id="UP001528673"/>
    </source>
</evidence>
<keyword evidence="3" id="KW-1185">Reference proteome</keyword>
<dbReference type="RefSeq" id="WP_273949950.1">
    <property type="nucleotide sequence ID" value="NZ_JAQSIP010000003.1"/>
</dbReference>
<proteinExistence type="predicted"/>
<sequence>MSRKVVDTPSSTPVGQERTKLVDQILIRKFPLMQIHQALSSVLKPQADTPATAQEQTWEAERQRLLNLPEQEWQAACTDHKKQVQLAQISQEQQRKAQAAAKAAKQEASRFYNQPAATPDYDFWSMMEYWTFDEAIALLLGKSPKVLTPAAVKKDRAAEAAQFLLPALLPRSAFLDRYEKVCELARRAEAMSPPRLRPIAVIQWAEDSGVIQPPSELELRVRIRNHKAQQAPASTPGQSAQTTTPTISTGEKTPKGQTKFWIAEKLAELAAYHARHGTKKAAEHFSISDSLVRSKVREFNSSAAGTKHKAGRSKAASSVFDLAKR</sequence>